<dbReference type="Proteomes" id="UP001274830">
    <property type="component" value="Unassembled WGS sequence"/>
</dbReference>
<keyword evidence="4" id="KW-0813">Transport</keyword>
<evidence type="ECO:0000256" key="8">
    <source>
        <dbReference type="ARBA" id="ARBA00023121"/>
    </source>
</evidence>
<evidence type="ECO:0000259" key="13">
    <source>
        <dbReference type="PROSITE" id="PS50195"/>
    </source>
</evidence>
<dbReference type="GeneID" id="89962772"/>
<dbReference type="PANTHER" id="PTHR45949:SF2">
    <property type="entry name" value="SORTING NEXIN-4"/>
    <property type="match status" value="1"/>
</dbReference>
<evidence type="ECO:0000313" key="14">
    <source>
        <dbReference type="EMBL" id="KAK3675725.1"/>
    </source>
</evidence>
<dbReference type="Gene3D" id="3.30.1520.10">
    <property type="entry name" value="Phox-like domain"/>
    <property type="match status" value="1"/>
</dbReference>
<comment type="similarity">
    <text evidence="3">Belongs to the sorting nexin family.</text>
</comment>
<keyword evidence="8" id="KW-0446">Lipid-binding</keyword>
<keyword evidence="15" id="KW-1185">Reference proteome</keyword>
<comment type="caution">
    <text evidence="14">The sequence shown here is derived from an EMBL/GenBank/DDBJ whole genome shotgun (WGS) entry which is preliminary data.</text>
</comment>
<dbReference type="SMART" id="SM00312">
    <property type="entry name" value="PX"/>
    <property type="match status" value="1"/>
</dbReference>
<dbReference type="RefSeq" id="XP_064694317.1">
    <property type="nucleotide sequence ID" value="XM_064838232.1"/>
</dbReference>
<feature type="compositionally biased region" description="Basic residues" evidence="12">
    <location>
        <begin position="153"/>
        <end position="162"/>
    </location>
</feature>
<dbReference type="AlphaFoldDB" id="A0AAE0WPX8"/>
<dbReference type="InterPro" id="IPR027267">
    <property type="entry name" value="AH/BAR_dom_sf"/>
</dbReference>
<evidence type="ECO:0000256" key="11">
    <source>
        <dbReference type="ARBA" id="ARBA00041273"/>
    </source>
</evidence>
<dbReference type="Pfam" id="PF00787">
    <property type="entry name" value="PX"/>
    <property type="match status" value="1"/>
</dbReference>
<dbReference type="CDD" id="cd06863">
    <property type="entry name" value="PX_Atg24p"/>
    <property type="match status" value="1"/>
</dbReference>
<dbReference type="InterPro" id="IPR036871">
    <property type="entry name" value="PX_dom_sf"/>
</dbReference>
<dbReference type="InterPro" id="IPR001683">
    <property type="entry name" value="PX_dom"/>
</dbReference>
<dbReference type="EMBL" id="JAUTXT010000013">
    <property type="protein sequence ID" value="KAK3675725.1"/>
    <property type="molecule type" value="Genomic_DNA"/>
</dbReference>
<evidence type="ECO:0000256" key="10">
    <source>
        <dbReference type="ARBA" id="ARBA00040748"/>
    </source>
</evidence>
<name>A0AAE0WPX8_9PEZI</name>
<sequence>MYNQPPPWHTSNVKTEIRKRRCVSEYSQRQNQQRGSQLRARRNGRRIMAGGAGAGGPSDDELLGSQFVWDVQHQAPPTFTSHNPQTHTVAEEAEDANSIFSDSSLVDITSQHAEPEAEDVAASDFEDLGDDELPQLDGSREATNGYHIDQTGLRRKERRRTSGRSIRQAQHSEEAEMEGPGNHEYDQDWPQAGPNADAVDLAGPGLEGSLNCQVTKPQKEGEGTQNTYITYLVTTDTDFKSYQSTHSSVRRRFKDFDFLHKMLGREYPQCAIPPIPDKQQLSYVRGDRFGSDFINRRAFSLSRFLKRLTLHPVLRRAAILTLFLESIDWNGVMKGRSTRGMSGSESGSGSVLETWTDSFLNAFTKPHKTDKKFQDVGERANKLDDDLGTVSKTVARVAKREGDLEADYADLAVQFQKLAALEPGVQDELTKFAASVHETSGGWRDLKEHTDQDYLSSLHDMEAYIKSIKSLLKTREQKQLDFEGLTEYLNKAAQERDTLASHGSMGASGFLRQKIEDVRGVDHEQSRRERQRKLEVQISRLTTEVEAARKTSQAFDSETMKEVGDFERIKAHEFRDTLGGLAEANIAFFEGNILIWEKFVKEMEKAQAQAQAQEGAGAAQ</sequence>
<evidence type="ECO:0000256" key="7">
    <source>
        <dbReference type="ARBA" id="ARBA00023006"/>
    </source>
</evidence>
<evidence type="ECO:0000256" key="6">
    <source>
        <dbReference type="ARBA" id="ARBA00022753"/>
    </source>
</evidence>
<organism evidence="14 15">
    <name type="scientific">Recurvomyces mirabilis</name>
    <dbReference type="NCBI Taxonomy" id="574656"/>
    <lineage>
        <taxon>Eukaryota</taxon>
        <taxon>Fungi</taxon>
        <taxon>Dikarya</taxon>
        <taxon>Ascomycota</taxon>
        <taxon>Pezizomycotina</taxon>
        <taxon>Dothideomycetes</taxon>
        <taxon>Dothideomycetidae</taxon>
        <taxon>Mycosphaerellales</taxon>
        <taxon>Teratosphaeriaceae</taxon>
        <taxon>Recurvomyces</taxon>
    </lineage>
</organism>
<dbReference type="SUPFAM" id="SSF64268">
    <property type="entry name" value="PX domain"/>
    <property type="match status" value="1"/>
</dbReference>
<dbReference type="GO" id="GO:0032456">
    <property type="term" value="P:endocytic recycling"/>
    <property type="evidence" value="ECO:0007669"/>
    <property type="project" value="TreeGrafter"/>
</dbReference>
<dbReference type="GO" id="GO:0000407">
    <property type="term" value="C:phagophore assembly site"/>
    <property type="evidence" value="ECO:0007669"/>
    <property type="project" value="TreeGrafter"/>
</dbReference>
<protein>
    <recommendedName>
        <fullName evidence="10">Sorting nexin-4</fullName>
    </recommendedName>
    <alternativeName>
        <fullName evidence="11">Autophagy-related protein 24</fullName>
    </alternativeName>
</protein>
<keyword evidence="6" id="KW-0967">Endosome</keyword>
<evidence type="ECO:0000313" key="15">
    <source>
        <dbReference type="Proteomes" id="UP001274830"/>
    </source>
</evidence>
<keyword evidence="5" id="KW-0963">Cytoplasm</keyword>
<evidence type="ECO:0000256" key="5">
    <source>
        <dbReference type="ARBA" id="ARBA00022490"/>
    </source>
</evidence>
<dbReference type="PANTHER" id="PTHR45949">
    <property type="entry name" value="SORTING NEXIN-4"/>
    <property type="match status" value="1"/>
</dbReference>
<dbReference type="FunFam" id="1.20.1270.60:FF:000042">
    <property type="entry name" value="Vacuolar targeting protein Atg24"/>
    <property type="match status" value="1"/>
</dbReference>
<evidence type="ECO:0000256" key="2">
    <source>
        <dbReference type="ARBA" id="ARBA00004496"/>
    </source>
</evidence>
<feature type="compositionally biased region" description="Polar residues" evidence="12">
    <location>
        <begin position="25"/>
        <end position="36"/>
    </location>
</feature>
<evidence type="ECO:0000256" key="3">
    <source>
        <dbReference type="ARBA" id="ARBA00010883"/>
    </source>
</evidence>
<dbReference type="Gene3D" id="1.20.1270.60">
    <property type="entry name" value="Arfaptin homology (AH) domain/BAR domain"/>
    <property type="match status" value="1"/>
</dbReference>
<feature type="region of interest" description="Disordered" evidence="12">
    <location>
        <begin position="128"/>
        <end position="184"/>
    </location>
</feature>
<keyword evidence="7" id="KW-0072">Autophagy</keyword>
<reference evidence="14" key="1">
    <citation type="submission" date="2023-07" db="EMBL/GenBank/DDBJ databases">
        <title>Black Yeasts Isolated from many extreme environments.</title>
        <authorList>
            <person name="Coleine C."/>
            <person name="Stajich J.E."/>
            <person name="Selbmann L."/>
        </authorList>
    </citation>
    <scope>NUCLEOTIDE SEQUENCE</scope>
    <source>
        <strain evidence="14">CCFEE 5485</strain>
    </source>
</reference>
<dbReference type="SUPFAM" id="SSF103657">
    <property type="entry name" value="BAR/IMD domain-like"/>
    <property type="match status" value="1"/>
</dbReference>
<keyword evidence="9" id="KW-0472">Membrane</keyword>
<dbReference type="Pfam" id="PF09325">
    <property type="entry name" value="Vps5"/>
    <property type="match status" value="1"/>
</dbReference>
<evidence type="ECO:0000256" key="9">
    <source>
        <dbReference type="ARBA" id="ARBA00023136"/>
    </source>
</evidence>
<accession>A0AAE0WPX8</accession>
<dbReference type="GO" id="GO:0034727">
    <property type="term" value="P:piecemeal microautophagy of the nucleus"/>
    <property type="evidence" value="ECO:0007669"/>
    <property type="project" value="TreeGrafter"/>
</dbReference>
<evidence type="ECO:0000256" key="12">
    <source>
        <dbReference type="SAM" id="MobiDB-lite"/>
    </source>
</evidence>
<evidence type="ECO:0000256" key="4">
    <source>
        <dbReference type="ARBA" id="ARBA00022448"/>
    </source>
</evidence>
<dbReference type="GO" id="GO:0015031">
    <property type="term" value="P:protein transport"/>
    <property type="evidence" value="ECO:0007669"/>
    <property type="project" value="TreeGrafter"/>
</dbReference>
<dbReference type="GO" id="GO:0035091">
    <property type="term" value="F:phosphatidylinositol binding"/>
    <property type="evidence" value="ECO:0007669"/>
    <property type="project" value="InterPro"/>
</dbReference>
<dbReference type="GO" id="GO:0010008">
    <property type="term" value="C:endosome membrane"/>
    <property type="evidence" value="ECO:0007669"/>
    <property type="project" value="UniProtKB-SubCell"/>
</dbReference>
<comment type="subcellular location">
    <subcellularLocation>
        <location evidence="2">Cytoplasm</location>
    </subcellularLocation>
    <subcellularLocation>
        <location evidence="1">Endosome membrane</location>
        <topology evidence="1">Peripheral membrane protein</topology>
    </subcellularLocation>
</comment>
<evidence type="ECO:0000256" key="1">
    <source>
        <dbReference type="ARBA" id="ARBA00004481"/>
    </source>
</evidence>
<dbReference type="PROSITE" id="PS50195">
    <property type="entry name" value="PX"/>
    <property type="match status" value="1"/>
</dbReference>
<gene>
    <name evidence="14" type="primary">SNX4</name>
    <name evidence="14" type="ORF">LTR78_004366</name>
</gene>
<feature type="region of interest" description="Disordered" evidence="12">
    <location>
        <begin position="1"/>
        <end position="62"/>
    </location>
</feature>
<dbReference type="GO" id="GO:0005769">
    <property type="term" value="C:early endosome"/>
    <property type="evidence" value="ECO:0007669"/>
    <property type="project" value="TreeGrafter"/>
</dbReference>
<proteinExistence type="inferred from homology"/>
<dbReference type="GO" id="GO:0061709">
    <property type="term" value="P:reticulophagy"/>
    <property type="evidence" value="ECO:0007669"/>
    <property type="project" value="TreeGrafter"/>
</dbReference>
<dbReference type="GO" id="GO:0000422">
    <property type="term" value="P:autophagy of mitochondrion"/>
    <property type="evidence" value="ECO:0007669"/>
    <property type="project" value="TreeGrafter"/>
</dbReference>
<dbReference type="InterPro" id="IPR015404">
    <property type="entry name" value="Vps5_C"/>
</dbReference>
<feature type="domain" description="PX" evidence="13">
    <location>
        <begin position="209"/>
        <end position="330"/>
    </location>
</feature>